<evidence type="ECO:0000313" key="1">
    <source>
        <dbReference type="EMBL" id="TYK19503.1"/>
    </source>
</evidence>
<gene>
    <name evidence="1" type="ORF">E5676_scaffold443G001580</name>
</gene>
<reference evidence="1 2" key="1">
    <citation type="submission" date="2019-08" db="EMBL/GenBank/DDBJ databases">
        <title>Draft genome sequences of two oriental melons (Cucumis melo L. var makuwa).</title>
        <authorList>
            <person name="Kwon S.-Y."/>
        </authorList>
    </citation>
    <scope>NUCLEOTIDE SEQUENCE [LARGE SCALE GENOMIC DNA]</scope>
    <source>
        <strain evidence="2">cv. Chang Bougi</strain>
        <tissue evidence="1">Leaf</tissue>
    </source>
</reference>
<comment type="caution">
    <text evidence="1">The sequence shown here is derived from an EMBL/GenBank/DDBJ whole genome shotgun (WGS) entry which is preliminary data.</text>
</comment>
<sequence>MIVSCCSAELLHRRTSPPSSRVCCFFPVLSSFHPTTIDEPHRLHLSISQMLSFLSPGCARAAKLSEPLLP</sequence>
<dbReference type="EMBL" id="SSTD01006964">
    <property type="protein sequence ID" value="TYK19503.1"/>
    <property type="molecule type" value="Genomic_DNA"/>
</dbReference>
<organism evidence="1 2">
    <name type="scientific">Cucumis melo var. makuwa</name>
    <name type="common">Oriental melon</name>
    <dbReference type="NCBI Taxonomy" id="1194695"/>
    <lineage>
        <taxon>Eukaryota</taxon>
        <taxon>Viridiplantae</taxon>
        <taxon>Streptophyta</taxon>
        <taxon>Embryophyta</taxon>
        <taxon>Tracheophyta</taxon>
        <taxon>Spermatophyta</taxon>
        <taxon>Magnoliopsida</taxon>
        <taxon>eudicotyledons</taxon>
        <taxon>Gunneridae</taxon>
        <taxon>Pentapetalae</taxon>
        <taxon>rosids</taxon>
        <taxon>fabids</taxon>
        <taxon>Cucurbitales</taxon>
        <taxon>Cucurbitaceae</taxon>
        <taxon>Benincaseae</taxon>
        <taxon>Cucumis</taxon>
    </lineage>
</organism>
<name>A0A5D3D7M1_CUCMM</name>
<proteinExistence type="predicted"/>
<protein>
    <submittedName>
        <fullName evidence="1">Uncharacterized protein</fullName>
    </submittedName>
</protein>
<dbReference type="Proteomes" id="UP000321947">
    <property type="component" value="Unassembled WGS sequence"/>
</dbReference>
<accession>A0A5D3D7M1</accession>
<evidence type="ECO:0000313" key="2">
    <source>
        <dbReference type="Proteomes" id="UP000321947"/>
    </source>
</evidence>
<dbReference type="AlphaFoldDB" id="A0A5D3D7M1"/>